<reference evidence="2" key="1">
    <citation type="journal article" date="2019" name="Int. J. Syst. Evol. Microbiol.">
        <title>The Global Catalogue of Microorganisms (GCM) 10K type strain sequencing project: providing services to taxonomists for standard genome sequencing and annotation.</title>
        <authorList>
            <consortium name="The Broad Institute Genomics Platform"/>
            <consortium name="The Broad Institute Genome Sequencing Center for Infectious Disease"/>
            <person name="Wu L."/>
            <person name="Ma J."/>
        </authorList>
    </citation>
    <scope>NUCLEOTIDE SEQUENCE [LARGE SCALE GENOMIC DNA]</scope>
    <source>
        <strain evidence="2">JCM 4253</strain>
    </source>
</reference>
<protein>
    <submittedName>
        <fullName evidence="1">Uncharacterized protein</fullName>
    </submittedName>
</protein>
<dbReference type="EMBL" id="BNBF01000017">
    <property type="protein sequence ID" value="GHG61815.1"/>
    <property type="molecule type" value="Genomic_DNA"/>
</dbReference>
<evidence type="ECO:0000313" key="2">
    <source>
        <dbReference type="Proteomes" id="UP000619355"/>
    </source>
</evidence>
<evidence type="ECO:0000313" key="1">
    <source>
        <dbReference type="EMBL" id="GHG61815.1"/>
    </source>
</evidence>
<sequence length="68" mass="7351">MSAAVIALVSIVLVALGLVVRRVRRAWVAASARVDAALAQLPPVPAHDASWDRLRQAVRDEQQKGEQP</sequence>
<proteinExistence type="predicted"/>
<keyword evidence="2" id="KW-1185">Reference proteome</keyword>
<dbReference type="RefSeq" id="WP_189984564.1">
    <property type="nucleotide sequence ID" value="NZ_BNBF01000017.1"/>
</dbReference>
<organism evidence="1 2">
    <name type="scientific">Streptomyces capoamus</name>
    <dbReference type="NCBI Taxonomy" id="68183"/>
    <lineage>
        <taxon>Bacteria</taxon>
        <taxon>Bacillati</taxon>
        <taxon>Actinomycetota</taxon>
        <taxon>Actinomycetes</taxon>
        <taxon>Kitasatosporales</taxon>
        <taxon>Streptomycetaceae</taxon>
        <taxon>Streptomyces</taxon>
    </lineage>
</organism>
<name>A0A919KD88_9ACTN</name>
<dbReference type="AlphaFoldDB" id="A0A919KD88"/>
<gene>
    <name evidence="1" type="ORF">GCM10018980_51270</name>
</gene>
<dbReference type="Proteomes" id="UP000619355">
    <property type="component" value="Unassembled WGS sequence"/>
</dbReference>
<accession>A0A919KD88</accession>
<comment type="caution">
    <text evidence="1">The sequence shown here is derived from an EMBL/GenBank/DDBJ whole genome shotgun (WGS) entry which is preliminary data.</text>
</comment>